<protein>
    <submittedName>
        <fullName evidence="6">TetR/AcrR family transcriptional regulator</fullName>
    </submittedName>
</protein>
<evidence type="ECO:0000256" key="2">
    <source>
        <dbReference type="ARBA" id="ARBA00023125"/>
    </source>
</evidence>
<evidence type="ECO:0000313" key="7">
    <source>
        <dbReference type="Proteomes" id="UP000707731"/>
    </source>
</evidence>
<feature type="DNA-binding region" description="H-T-H motif" evidence="4">
    <location>
        <begin position="40"/>
        <end position="59"/>
    </location>
</feature>
<sequence length="231" mass="25429">MSVQSGERAKRIRLSPDERRSQLIALGAKMLGERAIEEISISAIAAEAGISRGLLFHYFPTKRDFQRAVVGHANAELLARLTPDRTLSIPEMLRDSIARYIDYVCENRSSYLALLRGPTSVDPELGPLVDATRDAVVELLLTELPTPVAEENRPRLLLGIRGWIAFVEETTLTWLRTEPVPRADLLDLLVDSLTGLAGSLEPALAEALGATDGQRVMQSTGRSHHMRELLG</sequence>
<dbReference type="PANTHER" id="PTHR43479">
    <property type="entry name" value="ACREF/ENVCD OPERON REPRESSOR-RELATED"/>
    <property type="match status" value="1"/>
</dbReference>
<dbReference type="InterPro" id="IPR054129">
    <property type="entry name" value="DesT_TetR_C"/>
</dbReference>
<evidence type="ECO:0000256" key="4">
    <source>
        <dbReference type="PROSITE-ProRule" id="PRU00335"/>
    </source>
</evidence>
<name>A0ABS0D9W6_9NOCA</name>
<dbReference type="InterPro" id="IPR001647">
    <property type="entry name" value="HTH_TetR"/>
</dbReference>
<dbReference type="SUPFAM" id="SSF46689">
    <property type="entry name" value="Homeodomain-like"/>
    <property type="match status" value="1"/>
</dbReference>
<keyword evidence="1" id="KW-0805">Transcription regulation</keyword>
<dbReference type="InterPro" id="IPR050624">
    <property type="entry name" value="HTH-type_Tx_Regulator"/>
</dbReference>
<keyword evidence="7" id="KW-1185">Reference proteome</keyword>
<dbReference type="Pfam" id="PF00440">
    <property type="entry name" value="TetR_N"/>
    <property type="match status" value="1"/>
</dbReference>
<dbReference type="Pfam" id="PF21943">
    <property type="entry name" value="TetR_C_46"/>
    <property type="match status" value="1"/>
</dbReference>
<evidence type="ECO:0000259" key="5">
    <source>
        <dbReference type="PROSITE" id="PS50977"/>
    </source>
</evidence>
<dbReference type="PROSITE" id="PS50977">
    <property type="entry name" value="HTH_TETR_2"/>
    <property type="match status" value="1"/>
</dbReference>
<dbReference type="RefSeq" id="WP_195001889.1">
    <property type="nucleotide sequence ID" value="NZ_JADLQN010000001.1"/>
</dbReference>
<dbReference type="Proteomes" id="UP000707731">
    <property type="component" value="Unassembled WGS sequence"/>
</dbReference>
<proteinExistence type="predicted"/>
<dbReference type="Gene3D" id="1.10.357.10">
    <property type="entry name" value="Tetracycline Repressor, domain 2"/>
    <property type="match status" value="1"/>
</dbReference>
<dbReference type="InterPro" id="IPR009057">
    <property type="entry name" value="Homeodomain-like_sf"/>
</dbReference>
<accession>A0ABS0D9W6</accession>
<organism evidence="6 7">
    <name type="scientific">Nocardia higoensis</name>
    <dbReference type="NCBI Taxonomy" id="228599"/>
    <lineage>
        <taxon>Bacteria</taxon>
        <taxon>Bacillati</taxon>
        <taxon>Actinomycetota</taxon>
        <taxon>Actinomycetes</taxon>
        <taxon>Mycobacteriales</taxon>
        <taxon>Nocardiaceae</taxon>
        <taxon>Nocardia</taxon>
    </lineage>
</organism>
<keyword evidence="3" id="KW-0804">Transcription</keyword>
<comment type="caution">
    <text evidence="6">The sequence shown here is derived from an EMBL/GenBank/DDBJ whole genome shotgun (WGS) entry which is preliminary data.</text>
</comment>
<gene>
    <name evidence="6" type="ORF">IU449_12080</name>
</gene>
<dbReference type="PANTHER" id="PTHR43479:SF11">
    <property type="entry name" value="ACREF_ENVCD OPERON REPRESSOR-RELATED"/>
    <property type="match status" value="1"/>
</dbReference>
<dbReference type="EMBL" id="JADLQN010000001">
    <property type="protein sequence ID" value="MBF6355272.1"/>
    <property type="molecule type" value="Genomic_DNA"/>
</dbReference>
<evidence type="ECO:0000256" key="3">
    <source>
        <dbReference type="ARBA" id="ARBA00023163"/>
    </source>
</evidence>
<feature type="domain" description="HTH tetR-type" evidence="5">
    <location>
        <begin position="17"/>
        <end position="77"/>
    </location>
</feature>
<keyword evidence="2 4" id="KW-0238">DNA-binding</keyword>
<evidence type="ECO:0000256" key="1">
    <source>
        <dbReference type="ARBA" id="ARBA00023015"/>
    </source>
</evidence>
<evidence type="ECO:0000313" key="6">
    <source>
        <dbReference type="EMBL" id="MBF6355272.1"/>
    </source>
</evidence>
<reference evidence="6 7" key="1">
    <citation type="submission" date="2020-10" db="EMBL/GenBank/DDBJ databases">
        <title>Identification of Nocardia species via Next-generation sequencing and recognition of intraspecies genetic diversity.</title>
        <authorList>
            <person name="Li P."/>
            <person name="Li P."/>
            <person name="Lu B."/>
        </authorList>
    </citation>
    <scope>NUCLEOTIDE SEQUENCE [LARGE SCALE GENOMIC DNA]</scope>
    <source>
        <strain evidence="6 7">BJ06-0143</strain>
    </source>
</reference>